<dbReference type="Gene3D" id="3.90.180.10">
    <property type="entry name" value="Medium-chain alcohol dehydrogenases, catalytic domain"/>
    <property type="match status" value="1"/>
</dbReference>
<evidence type="ECO:0000256" key="5">
    <source>
        <dbReference type="ARBA" id="ARBA00022884"/>
    </source>
</evidence>
<dbReference type="Pfam" id="PF00107">
    <property type="entry name" value="ADH_zinc_N"/>
    <property type="match status" value="1"/>
</dbReference>
<dbReference type="InterPro" id="IPR020843">
    <property type="entry name" value="ER"/>
</dbReference>
<accession>A0ABV9NTY1</accession>
<protein>
    <submittedName>
        <fullName evidence="8">Zinc-binding dehydrogenase</fullName>
    </submittedName>
</protein>
<evidence type="ECO:0000313" key="9">
    <source>
        <dbReference type="Proteomes" id="UP001595896"/>
    </source>
</evidence>
<comment type="subunit">
    <text evidence="2">Homotetramer.</text>
</comment>
<keyword evidence="4" id="KW-0521">NADP</keyword>
<dbReference type="InterPro" id="IPR013154">
    <property type="entry name" value="ADH-like_N"/>
</dbReference>
<dbReference type="InterPro" id="IPR036291">
    <property type="entry name" value="NAD(P)-bd_dom_sf"/>
</dbReference>
<comment type="caution">
    <text evidence="8">The sequence shown here is derived from an EMBL/GenBank/DDBJ whole genome shotgun (WGS) entry which is preliminary data.</text>
</comment>
<dbReference type="PANTHER" id="PTHR44154">
    <property type="entry name" value="QUINONE OXIDOREDUCTASE"/>
    <property type="match status" value="1"/>
</dbReference>
<dbReference type="Proteomes" id="UP001595896">
    <property type="component" value="Unassembled WGS sequence"/>
</dbReference>
<name>A0ABV9NTY1_9BACI</name>
<reference evidence="9" key="1">
    <citation type="journal article" date="2019" name="Int. J. Syst. Evol. Microbiol.">
        <title>The Global Catalogue of Microorganisms (GCM) 10K type strain sequencing project: providing services to taxonomists for standard genome sequencing and annotation.</title>
        <authorList>
            <consortium name="The Broad Institute Genomics Platform"/>
            <consortium name="The Broad Institute Genome Sequencing Center for Infectious Disease"/>
            <person name="Wu L."/>
            <person name="Ma J."/>
        </authorList>
    </citation>
    <scope>NUCLEOTIDE SEQUENCE [LARGE SCALE GENOMIC DNA]</scope>
    <source>
        <strain evidence="9">JCM 12165</strain>
    </source>
</reference>
<dbReference type="Gene3D" id="3.40.50.720">
    <property type="entry name" value="NAD(P)-binding Rossmann-like Domain"/>
    <property type="match status" value="1"/>
</dbReference>
<keyword evidence="3" id="KW-0963">Cytoplasm</keyword>
<dbReference type="PANTHER" id="PTHR44154:SF1">
    <property type="entry name" value="QUINONE OXIDOREDUCTASE"/>
    <property type="match status" value="1"/>
</dbReference>
<comment type="subcellular location">
    <subcellularLocation>
        <location evidence="1">Cytoplasm</location>
    </subcellularLocation>
</comment>
<dbReference type="CDD" id="cd08271">
    <property type="entry name" value="MDR5"/>
    <property type="match status" value="1"/>
</dbReference>
<dbReference type="InterPro" id="IPR011032">
    <property type="entry name" value="GroES-like_sf"/>
</dbReference>
<dbReference type="Pfam" id="PF08240">
    <property type="entry name" value="ADH_N"/>
    <property type="match status" value="1"/>
</dbReference>
<evidence type="ECO:0000256" key="4">
    <source>
        <dbReference type="ARBA" id="ARBA00022857"/>
    </source>
</evidence>
<dbReference type="SMART" id="SM00829">
    <property type="entry name" value="PKS_ER"/>
    <property type="match status" value="1"/>
</dbReference>
<evidence type="ECO:0000256" key="6">
    <source>
        <dbReference type="ARBA" id="ARBA00022990"/>
    </source>
</evidence>
<feature type="domain" description="Enoyl reductase (ER)" evidence="7">
    <location>
        <begin position="10"/>
        <end position="323"/>
    </location>
</feature>
<evidence type="ECO:0000256" key="2">
    <source>
        <dbReference type="ARBA" id="ARBA00011881"/>
    </source>
</evidence>
<evidence type="ECO:0000256" key="1">
    <source>
        <dbReference type="ARBA" id="ARBA00004496"/>
    </source>
</evidence>
<dbReference type="SUPFAM" id="SSF51735">
    <property type="entry name" value="NAD(P)-binding Rossmann-fold domains"/>
    <property type="match status" value="1"/>
</dbReference>
<dbReference type="InterPro" id="IPR051603">
    <property type="entry name" value="Zinc-ADH_QOR/CCCR"/>
</dbReference>
<dbReference type="RefSeq" id="WP_377907995.1">
    <property type="nucleotide sequence ID" value="NZ_JBHSGK010000003.1"/>
</dbReference>
<keyword evidence="9" id="KW-1185">Reference proteome</keyword>
<gene>
    <name evidence="8" type="ORF">ACFO4L_02110</name>
</gene>
<evidence type="ECO:0000256" key="3">
    <source>
        <dbReference type="ARBA" id="ARBA00022490"/>
    </source>
</evidence>
<dbReference type="InterPro" id="IPR002364">
    <property type="entry name" value="Quin_OxRdtase/zeta-crystal_CS"/>
</dbReference>
<keyword evidence="6" id="KW-0007">Acetylation</keyword>
<keyword evidence="5" id="KW-0694">RNA-binding</keyword>
<evidence type="ECO:0000313" key="8">
    <source>
        <dbReference type="EMBL" id="MFC4735369.1"/>
    </source>
</evidence>
<dbReference type="InterPro" id="IPR013149">
    <property type="entry name" value="ADH-like_C"/>
</dbReference>
<proteinExistence type="predicted"/>
<sequence>MKALVLEEAGKWESMKVEELDRPVPQEGELLVRVKAAGLNPVDYKTGENGYPGWTYPHVLGLDTAGEVEETGPGTEGFTAGDPVVGLNNMAERGSFAEFTILKAHTAAKLPYNVTYTDAAALPVAGYTAYQALFEKLRVREGESILIHAGAGGVGSFAIQLAKDAGLTVYTTARSVNHDYVKELGADAAVDYSEESFVDRILQETGGLGVDHVFDTVGTENADASLNALAYNGHVVFIAGAPHMDDAVDFQHPKSFHQVALGSVYQAGSIRDEKKIAAMGSTMLSMLSNGRLKIPAVEKVPMVDVPKALQRMKERHVRGKLIAEW</sequence>
<organism evidence="8 9">
    <name type="scientific">Bacillus daqingensis</name>
    <dbReference type="NCBI Taxonomy" id="872396"/>
    <lineage>
        <taxon>Bacteria</taxon>
        <taxon>Bacillati</taxon>
        <taxon>Bacillota</taxon>
        <taxon>Bacilli</taxon>
        <taxon>Bacillales</taxon>
        <taxon>Bacillaceae</taxon>
        <taxon>Bacillus</taxon>
    </lineage>
</organism>
<dbReference type="PROSITE" id="PS01162">
    <property type="entry name" value="QOR_ZETA_CRYSTAL"/>
    <property type="match status" value="1"/>
</dbReference>
<dbReference type="SUPFAM" id="SSF50129">
    <property type="entry name" value="GroES-like"/>
    <property type="match status" value="1"/>
</dbReference>
<dbReference type="EMBL" id="JBHSGK010000003">
    <property type="protein sequence ID" value="MFC4735369.1"/>
    <property type="molecule type" value="Genomic_DNA"/>
</dbReference>
<evidence type="ECO:0000259" key="7">
    <source>
        <dbReference type="SMART" id="SM00829"/>
    </source>
</evidence>